<gene>
    <name evidence="1" type="ORF">M8818_005186</name>
</gene>
<accession>A0ACC3SBG6</accession>
<reference evidence="1" key="1">
    <citation type="submission" date="2024-02" db="EMBL/GenBank/DDBJ databases">
        <title>Metagenome Assembled Genome of Zalaria obscura JY119.</title>
        <authorList>
            <person name="Vighnesh L."/>
            <person name="Jagadeeshwari U."/>
            <person name="Venkata Ramana C."/>
            <person name="Sasikala C."/>
        </authorList>
    </citation>
    <scope>NUCLEOTIDE SEQUENCE</scope>
    <source>
        <strain evidence="1">JY119</strain>
    </source>
</reference>
<proteinExistence type="predicted"/>
<evidence type="ECO:0000313" key="1">
    <source>
        <dbReference type="EMBL" id="KAK8204341.1"/>
    </source>
</evidence>
<dbReference type="Proteomes" id="UP001320706">
    <property type="component" value="Unassembled WGS sequence"/>
</dbReference>
<comment type="caution">
    <text evidence="1">The sequence shown here is derived from an EMBL/GenBank/DDBJ whole genome shotgun (WGS) entry which is preliminary data.</text>
</comment>
<evidence type="ECO:0000313" key="2">
    <source>
        <dbReference type="Proteomes" id="UP001320706"/>
    </source>
</evidence>
<sequence>MAVDERYAMDYALFNASLETATYGIINPNKSTDYPTTLSIGPSYFESYSTWPDTKFIHGFNLAKNGTAAIESRLATVPLVCRALENGKLAYWELGNEPDLYKTSAQGATRPANWNEQSYVNEWLNGTRAIRAAMEGPCPNLTTDALYKYIAPSFAGTSNSLNPIITWEDGLDTDKDIALISSHNYIGGATQPGVTLQGTLMNHTSTVVSISHQLNESRLLAALPDSKEPNLPFILGETNSLYNEGAPGLSNSFGAALWGLDFNLWCAANNIRRTHMHQGTNYRYASWQPIETNTTVKGTKAPYYGNIAVAAFLGNLTTAATAPAVVNIPLPKEEEAAYAAYVQGSLDRIVVVNMMEYNSSNNYSDAFPRPVQTYDFALPKGCAGTAELQRLMANGSDAVSGITWDGYSYNYELDDGMPVLLGNVTRGETVRVGRDGALRVKVPWSSAVVVRLGCREGC</sequence>
<protein>
    <submittedName>
        <fullName evidence="1">Uncharacterized protein</fullName>
    </submittedName>
</protein>
<keyword evidence="2" id="KW-1185">Reference proteome</keyword>
<dbReference type="EMBL" id="JAMKPW020000028">
    <property type="protein sequence ID" value="KAK8204341.1"/>
    <property type="molecule type" value="Genomic_DNA"/>
</dbReference>
<name>A0ACC3SBG6_9PEZI</name>
<organism evidence="1 2">
    <name type="scientific">Zalaria obscura</name>
    <dbReference type="NCBI Taxonomy" id="2024903"/>
    <lineage>
        <taxon>Eukaryota</taxon>
        <taxon>Fungi</taxon>
        <taxon>Dikarya</taxon>
        <taxon>Ascomycota</taxon>
        <taxon>Pezizomycotina</taxon>
        <taxon>Dothideomycetes</taxon>
        <taxon>Dothideomycetidae</taxon>
        <taxon>Dothideales</taxon>
        <taxon>Zalariaceae</taxon>
        <taxon>Zalaria</taxon>
    </lineage>
</organism>